<sequence>MSTLGYQMEKSGNIIRKTCWMLEHTTKIESVLDEEDGFDMREGFRALLWDATKLYASSARQLSGNSSAGTSWSPELPRYLYDNPEKCKETLEIVAGEDYDETYYK</sequence>
<proteinExistence type="predicted"/>
<reference evidence="1" key="2">
    <citation type="submission" date="2020-09" db="EMBL/GenBank/DDBJ databases">
        <authorList>
            <person name="Sun Q."/>
            <person name="Kim S."/>
        </authorList>
    </citation>
    <scope>NUCLEOTIDE SEQUENCE</scope>
    <source>
        <strain evidence="1">KCTC 12988</strain>
    </source>
</reference>
<evidence type="ECO:0000313" key="1">
    <source>
        <dbReference type="EMBL" id="GHC68200.1"/>
    </source>
</evidence>
<protein>
    <submittedName>
        <fullName evidence="1">Uncharacterized protein</fullName>
    </submittedName>
</protein>
<dbReference type="RefSeq" id="WP_189574649.1">
    <property type="nucleotide sequence ID" value="NZ_BMXI01000042.1"/>
</dbReference>
<dbReference type="AlphaFoldDB" id="A0A918TY02"/>
<accession>A0A918TY02</accession>
<name>A0A918TY02_9BACT</name>
<organism evidence="1 2">
    <name type="scientific">Roseibacillus persicicus</name>
    <dbReference type="NCBI Taxonomy" id="454148"/>
    <lineage>
        <taxon>Bacteria</taxon>
        <taxon>Pseudomonadati</taxon>
        <taxon>Verrucomicrobiota</taxon>
        <taxon>Verrucomicrobiia</taxon>
        <taxon>Verrucomicrobiales</taxon>
        <taxon>Verrucomicrobiaceae</taxon>
        <taxon>Roseibacillus</taxon>
    </lineage>
</organism>
<dbReference type="Proteomes" id="UP000644507">
    <property type="component" value="Unassembled WGS sequence"/>
</dbReference>
<evidence type="ECO:0000313" key="2">
    <source>
        <dbReference type="Proteomes" id="UP000644507"/>
    </source>
</evidence>
<comment type="caution">
    <text evidence="1">The sequence shown here is derived from an EMBL/GenBank/DDBJ whole genome shotgun (WGS) entry which is preliminary data.</text>
</comment>
<dbReference type="EMBL" id="BMXI01000042">
    <property type="protein sequence ID" value="GHC68200.1"/>
    <property type="molecule type" value="Genomic_DNA"/>
</dbReference>
<keyword evidence="2" id="KW-1185">Reference proteome</keyword>
<gene>
    <name evidence="1" type="ORF">GCM10007100_40310</name>
</gene>
<reference evidence="1" key="1">
    <citation type="journal article" date="2014" name="Int. J. Syst. Evol. Microbiol.">
        <title>Complete genome sequence of Corynebacterium casei LMG S-19264T (=DSM 44701T), isolated from a smear-ripened cheese.</title>
        <authorList>
            <consortium name="US DOE Joint Genome Institute (JGI-PGF)"/>
            <person name="Walter F."/>
            <person name="Albersmeier A."/>
            <person name="Kalinowski J."/>
            <person name="Ruckert C."/>
        </authorList>
    </citation>
    <scope>NUCLEOTIDE SEQUENCE</scope>
    <source>
        <strain evidence="1">KCTC 12988</strain>
    </source>
</reference>